<dbReference type="GO" id="GO:0005634">
    <property type="term" value="C:nucleus"/>
    <property type="evidence" value="ECO:0007669"/>
    <property type="project" value="UniProtKB-SubCell"/>
</dbReference>
<reference evidence="8" key="2">
    <citation type="journal article" date="2024" name="Plant">
        <title>Genomic evolution and insights into agronomic trait innovations of Sesamum species.</title>
        <authorList>
            <person name="Miao H."/>
            <person name="Wang L."/>
            <person name="Qu L."/>
            <person name="Liu H."/>
            <person name="Sun Y."/>
            <person name="Le M."/>
            <person name="Wang Q."/>
            <person name="Wei S."/>
            <person name="Zheng Y."/>
            <person name="Lin W."/>
            <person name="Duan Y."/>
            <person name="Cao H."/>
            <person name="Xiong S."/>
            <person name="Wang X."/>
            <person name="Wei L."/>
            <person name="Li C."/>
            <person name="Ma Q."/>
            <person name="Ju M."/>
            <person name="Zhao R."/>
            <person name="Li G."/>
            <person name="Mu C."/>
            <person name="Tian Q."/>
            <person name="Mei H."/>
            <person name="Zhang T."/>
            <person name="Gao T."/>
            <person name="Zhang H."/>
        </authorList>
    </citation>
    <scope>NUCLEOTIDE SEQUENCE</scope>
    <source>
        <strain evidence="8">G02</strain>
    </source>
</reference>
<keyword evidence="2" id="KW-0677">Repeat</keyword>
<comment type="caution">
    <text evidence="8">The sequence shown here is derived from an EMBL/GenBank/DDBJ whole genome shotgun (WGS) entry which is preliminary data.</text>
</comment>
<keyword evidence="3" id="KW-0805">Transcription regulation</keyword>
<organism evidence="8">
    <name type="scientific">Sesamum radiatum</name>
    <name type="common">Black benniseed</name>
    <dbReference type="NCBI Taxonomy" id="300843"/>
    <lineage>
        <taxon>Eukaryota</taxon>
        <taxon>Viridiplantae</taxon>
        <taxon>Streptophyta</taxon>
        <taxon>Embryophyta</taxon>
        <taxon>Tracheophyta</taxon>
        <taxon>Spermatophyta</taxon>
        <taxon>Magnoliopsida</taxon>
        <taxon>eudicotyledons</taxon>
        <taxon>Gunneridae</taxon>
        <taxon>Pentapetalae</taxon>
        <taxon>asterids</taxon>
        <taxon>lamiids</taxon>
        <taxon>Lamiales</taxon>
        <taxon>Pedaliaceae</taxon>
        <taxon>Sesamum</taxon>
    </lineage>
</organism>
<accession>A0AAW2KTL2</accession>
<dbReference type="PANTHER" id="PTHR21654">
    <property type="entry name" value="FI21293P1"/>
    <property type="match status" value="1"/>
</dbReference>
<keyword evidence="4" id="KW-0238">DNA-binding</keyword>
<proteinExistence type="predicted"/>
<dbReference type="PROSITE" id="PS50090">
    <property type="entry name" value="MYB_LIKE"/>
    <property type="match status" value="1"/>
</dbReference>
<reference evidence="8" key="1">
    <citation type="submission" date="2020-06" db="EMBL/GenBank/DDBJ databases">
        <authorList>
            <person name="Li T."/>
            <person name="Hu X."/>
            <person name="Zhang T."/>
            <person name="Song X."/>
            <person name="Zhang H."/>
            <person name="Dai N."/>
            <person name="Sheng W."/>
            <person name="Hou X."/>
            <person name="Wei L."/>
        </authorList>
    </citation>
    <scope>NUCLEOTIDE SEQUENCE</scope>
    <source>
        <strain evidence="8">G02</strain>
        <tissue evidence="8">Leaf</tissue>
    </source>
</reference>
<feature type="domain" description="Myb-like" evidence="7">
    <location>
        <begin position="38"/>
        <end position="103"/>
    </location>
</feature>
<evidence type="ECO:0000256" key="3">
    <source>
        <dbReference type="ARBA" id="ARBA00023015"/>
    </source>
</evidence>
<evidence type="ECO:0000256" key="5">
    <source>
        <dbReference type="ARBA" id="ARBA00023163"/>
    </source>
</evidence>
<evidence type="ECO:0000256" key="6">
    <source>
        <dbReference type="ARBA" id="ARBA00023242"/>
    </source>
</evidence>
<evidence type="ECO:0000259" key="7">
    <source>
        <dbReference type="PROSITE" id="PS50090"/>
    </source>
</evidence>
<dbReference type="PANTHER" id="PTHR21654:SF60">
    <property type="entry name" value="TRIHELIX TRANSCRIPTION FACTOR PTL"/>
    <property type="match status" value="1"/>
</dbReference>
<dbReference type="EMBL" id="JACGWJ010000027">
    <property type="protein sequence ID" value="KAL0309576.1"/>
    <property type="molecule type" value="Genomic_DNA"/>
</dbReference>
<evidence type="ECO:0000256" key="4">
    <source>
        <dbReference type="ARBA" id="ARBA00023125"/>
    </source>
</evidence>
<evidence type="ECO:0000313" key="8">
    <source>
        <dbReference type="EMBL" id="KAL0309576.1"/>
    </source>
</evidence>
<gene>
    <name evidence="8" type="ORF">Sradi_5899900</name>
</gene>
<protein>
    <recommendedName>
        <fullName evidence="7">Myb-like domain-containing protein</fullName>
    </recommendedName>
</protein>
<dbReference type="InterPro" id="IPR044822">
    <property type="entry name" value="Myb_DNA-bind_4"/>
</dbReference>
<dbReference type="FunFam" id="1.10.10.60:FF:000061">
    <property type="entry name" value="Trihelix transcription factor GT-2"/>
    <property type="match status" value="1"/>
</dbReference>
<dbReference type="Pfam" id="PF13837">
    <property type="entry name" value="Myb_DNA-bind_4"/>
    <property type="match status" value="1"/>
</dbReference>
<sequence>MDALQKLTGKELRASPPEELIIRSLSENQNDDGSETMTNSVKGDIWPECEITRLIHLRTGMEVKFQQRGVSEEMLWEEIATKMACFGHDRSGLMCKEKWDSVNNYVLKCNKKRKENSKSCTYYQSHESISNQGGSGVYCDTSEHGVNLDHTIRLNDHGNNSSPNTNTANPMSDSCFRYFMGDAYGRIMD</sequence>
<dbReference type="GO" id="GO:0006355">
    <property type="term" value="P:regulation of DNA-templated transcription"/>
    <property type="evidence" value="ECO:0007669"/>
    <property type="project" value="UniProtKB-ARBA"/>
</dbReference>
<keyword evidence="5" id="KW-0804">Transcription</keyword>
<dbReference type="GO" id="GO:0003677">
    <property type="term" value="F:DNA binding"/>
    <property type="evidence" value="ECO:0007669"/>
    <property type="project" value="UniProtKB-KW"/>
</dbReference>
<evidence type="ECO:0000256" key="2">
    <source>
        <dbReference type="ARBA" id="ARBA00022737"/>
    </source>
</evidence>
<dbReference type="CDD" id="cd12203">
    <property type="entry name" value="GT1"/>
    <property type="match status" value="1"/>
</dbReference>
<dbReference type="Gene3D" id="1.10.10.60">
    <property type="entry name" value="Homeodomain-like"/>
    <property type="match status" value="1"/>
</dbReference>
<dbReference type="AlphaFoldDB" id="A0AAW2KTL2"/>
<evidence type="ECO:0000256" key="1">
    <source>
        <dbReference type="ARBA" id="ARBA00004123"/>
    </source>
</evidence>
<keyword evidence="6" id="KW-0539">Nucleus</keyword>
<name>A0AAW2KTL2_SESRA</name>
<dbReference type="InterPro" id="IPR001005">
    <property type="entry name" value="SANT/Myb"/>
</dbReference>
<comment type="subcellular location">
    <subcellularLocation>
        <location evidence="1">Nucleus</location>
    </subcellularLocation>
</comment>